<sequence length="82" mass="9628">MAHINGLVVAKSFSAFEDLDNEQHLFIDDPMLVDIVKIILVRKFLWRERHKYDLIRVCCPIYVSELFAYTACEKARGLKRSK</sequence>
<accession>A0A9J5XVI2</accession>
<dbReference type="EMBL" id="JACXVP010000008">
    <property type="protein sequence ID" value="KAG5591615.1"/>
    <property type="molecule type" value="Genomic_DNA"/>
</dbReference>
<gene>
    <name evidence="1" type="ORF">H5410_042129</name>
</gene>
<organism evidence="1 2">
    <name type="scientific">Solanum commersonii</name>
    <name type="common">Commerson's wild potato</name>
    <name type="synonym">Commerson's nightshade</name>
    <dbReference type="NCBI Taxonomy" id="4109"/>
    <lineage>
        <taxon>Eukaryota</taxon>
        <taxon>Viridiplantae</taxon>
        <taxon>Streptophyta</taxon>
        <taxon>Embryophyta</taxon>
        <taxon>Tracheophyta</taxon>
        <taxon>Spermatophyta</taxon>
        <taxon>Magnoliopsida</taxon>
        <taxon>eudicotyledons</taxon>
        <taxon>Gunneridae</taxon>
        <taxon>Pentapetalae</taxon>
        <taxon>asterids</taxon>
        <taxon>lamiids</taxon>
        <taxon>Solanales</taxon>
        <taxon>Solanaceae</taxon>
        <taxon>Solanoideae</taxon>
        <taxon>Solaneae</taxon>
        <taxon>Solanum</taxon>
    </lineage>
</organism>
<protein>
    <submittedName>
        <fullName evidence="1">Uncharacterized protein</fullName>
    </submittedName>
</protein>
<dbReference type="AlphaFoldDB" id="A0A9J5XVI2"/>
<reference evidence="1 2" key="1">
    <citation type="submission" date="2020-09" db="EMBL/GenBank/DDBJ databases">
        <title>De no assembly of potato wild relative species, Solanum commersonii.</title>
        <authorList>
            <person name="Cho K."/>
        </authorList>
    </citation>
    <scope>NUCLEOTIDE SEQUENCE [LARGE SCALE GENOMIC DNA]</scope>
    <source>
        <strain evidence="1">LZ3.2</strain>
        <tissue evidence="1">Leaf</tissue>
    </source>
</reference>
<comment type="caution">
    <text evidence="1">The sequence shown here is derived from an EMBL/GenBank/DDBJ whole genome shotgun (WGS) entry which is preliminary data.</text>
</comment>
<name>A0A9J5XVI2_SOLCO</name>
<dbReference type="OrthoDB" id="1303429at2759"/>
<evidence type="ECO:0000313" key="2">
    <source>
        <dbReference type="Proteomes" id="UP000824120"/>
    </source>
</evidence>
<proteinExistence type="predicted"/>
<evidence type="ECO:0000313" key="1">
    <source>
        <dbReference type="EMBL" id="KAG5591615.1"/>
    </source>
</evidence>
<keyword evidence="2" id="KW-1185">Reference proteome</keyword>
<dbReference type="Proteomes" id="UP000824120">
    <property type="component" value="Chromosome 8"/>
</dbReference>